<keyword evidence="4 7" id="KW-0233">DNA recombination</keyword>
<dbReference type="GO" id="GO:0030915">
    <property type="term" value="C:Smc5-Smc6 complex"/>
    <property type="evidence" value="ECO:0007669"/>
    <property type="project" value="UniProtKB-UniRule"/>
</dbReference>
<dbReference type="EMBL" id="MU006345">
    <property type="protein sequence ID" value="KAF2845563.1"/>
    <property type="molecule type" value="Genomic_DNA"/>
</dbReference>
<dbReference type="GO" id="GO:0006281">
    <property type="term" value="P:DNA repair"/>
    <property type="evidence" value="ECO:0007669"/>
    <property type="project" value="UniProtKB-UniRule"/>
</dbReference>
<dbReference type="PANTHER" id="PTHR16140">
    <property type="entry name" value="NON-STRUCTURAL MAINTENANCE OF CHROMOSOMES ELEMENT 4"/>
    <property type="match status" value="1"/>
</dbReference>
<evidence type="ECO:0000256" key="8">
    <source>
        <dbReference type="SAM" id="MobiDB-lite"/>
    </source>
</evidence>
<name>A0A6A7AR67_9PLEO</name>
<gene>
    <name evidence="11" type="ORF">T440DRAFT_511531</name>
</gene>
<feature type="region of interest" description="Disordered" evidence="8">
    <location>
        <begin position="314"/>
        <end position="349"/>
    </location>
</feature>
<evidence type="ECO:0000256" key="4">
    <source>
        <dbReference type="ARBA" id="ARBA00023172"/>
    </source>
</evidence>
<dbReference type="InterPro" id="IPR029225">
    <property type="entry name" value="Nse4_Nse3-bd"/>
</dbReference>
<proteinExistence type="inferred from homology"/>
<feature type="compositionally biased region" description="Polar residues" evidence="8">
    <location>
        <begin position="339"/>
        <end position="349"/>
    </location>
</feature>
<dbReference type="Proteomes" id="UP000799423">
    <property type="component" value="Unassembled WGS sequence"/>
</dbReference>
<feature type="compositionally biased region" description="Basic and acidic residues" evidence="8">
    <location>
        <begin position="108"/>
        <end position="128"/>
    </location>
</feature>
<feature type="compositionally biased region" description="Polar residues" evidence="8">
    <location>
        <begin position="7"/>
        <end position="21"/>
    </location>
</feature>
<comment type="similarity">
    <text evidence="2 7">Belongs to the NSE4 family.</text>
</comment>
<evidence type="ECO:0000256" key="7">
    <source>
        <dbReference type="RuleBase" id="RU365071"/>
    </source>
</evidence>
<dbReference type="GO" id="GO:0006310">
    <property type="term" value="P:DNA recombination"/>
    <property type="evidence" value="ECO:0007669"/>
    <property type="project" value="UniProtKB-UniRule"/>
</dbReference>
<dbReference type="OrthoDB" id="361242at2759"/>
<dbReference type="PANTHER" id="PTHR16140:SF0">
    <property type="entry name" value="NON-STRUCTURAL MAINTENANCE OF CHROMOSOMES ELEMENT 4"/>
    <property type="match status" value="1"/>
</dbReference>
<comment type="subcellular location">
    <subcellularLocation>
        <location evidence="1 7">Nucleus</location>
    </subcellularLocation>
</comment>
<feature type="region of interest" description="Disordered" evidence="8">
    <location>
        <begin position="1"/>
        <end position="152"/>
    </location>
</feature>
<comment type="subunit">
    <text evidence="7">Component of the SMC5-SMC6 complex.</text>
</comment>
<feature type="domain" description="Non-structural maintenance of chromosome element 4 C-terminal" evidence="9">
    <location>
        <begin position="406"/>
        <end position="493"/>
    </location>
</feature>
<comment type="function">
    <text evidence="7">Component of the SMC5-SMC6 complex, that promotes sister chromatid alignment after DNA damage and facilitates double-stranded DNA breaks (DSBs) repair via homologous recombination between sister chromatids.</text>
</comment>
<evidence type="ECO:0000259" key="9">
    <source>
        <dbReference type="Pfam" id="PF08743"/>
    </source>
</evidence>
<reference evidence="11" key="1">
    <citation type="submission" date="2020-01" db="EMBL/GenBank/DDBJ databases">
        <authorList>
            <consortium name="DOE Joint Genome Institute"/>
            <person name="Haridas S."/>
            <person name="Albert R."/>
            <person name="Binder M."/>
            <person name="Bloem J."/>
            <person name="Labutti K."/>
            <person name="Salamov A."/>
            <person name="Andreopoulos B."/>
            <person name="Baker S.E."/>
            <person name="Barry K."/>
            <person name="Bills G."/>
            <person name="Bluhm B.H."/>
            <person name="Cannon C."/>
            <person name="Castanera R."/>
            <person name="Culley D.E."/>
            <person name="Daum C."/>
            <person name="Ezra D."/>
            <person name="Gonzalez J.B."/>
            <person name="Henrissat B."/>
            <person name="Kuo A."/>
            <person name="Liang C."/>
            <person name="Lipzen A."/>
            <person name="Lutzoni F."/>
            <person name="Magnuson J."/>
            <person name="Mondo S."/>
            <person name="Nolan M."/>
            <person name="Ohm R."/>
            <person name="Pangilinan J."/>
            <person name="Park H.-J."/>
            <person name="Ramirez L."/>
            <person name="Alfaro M."/>
            <person name="Sun H."/>
            <person name="Tritt A."/>
            <person name="Yoshinaga Y."/>
            <person name="Zwiers L.-H."/>
            <person name="Turgeon B.G."/>
            <person name="Goodwin S.B."/>
            <person name="Spatafora J.W."/>
            <person name="Crous P.W."/>
            <person name="Grigoriev I.V."/>
        </authorList>
    </citation>
    <scope>NUCLEOTIDE SEQUENCE</scope>
    <source>
        <strain evidence="11">IPT5</strain>
    </source>
</reference>
<keyword evidence="12" id="KW-1185">Reference proteome</keyword>
<evidence type="ECO:0000256" key="3">
    <source>
        <dbReference type="ARBA" id="ARBA00022763"/>
    </source>
</evidence>
<evidence type="ECO:0000256" key="6">
    <source>
        <dbReference type="ARBA" id="ARBA00023242"/>
    </source>
</evidence>
<feature type="compositionally biased region" description="Polar residues" evidence="8">
    <location>
        <begin position="37"/>
        <end position="52"/>
    </location>
</feature>
<organism evidence="11 12">
    <name type="scientific">Plenodomus tracheiphilus IPT5</name>
    <dbReference type="NCBI Taxonomy" id="1408161"/>
    <lineage>
        <taxon>Eukaryota</taxon>
        <taxon>Fungi</taxon>
        <taxon>Dikarya</taxon>
        <taxon>Ascomycota</taxon>
        <taxon>Pezizomycotina</taxon>
        <taxon>Dothideomycetes</taxon>
        <taxon>Pleosporomycetidae</taxon>
        <taxon>Pleosporales</taxon>
        <taxon>Pleosporineae</taxon>
        <taxon>Leptosphaeriaceae</taxon>
        <taxon>Plenodomus</taxon>
    </lineage>
</organism>
<evidence type="ECO:0000259" key="10">
    <source>
        <dbReference type="Pfam" id="PF15412"/>
    </source>
</evidence>
<keyword evidence="3 7" id="KW-0227">DNA damage</keyword>
<dbReference type="InterPro" id="IPR027786">
    <property type="entry name" value="Nse4/EID"/>
</dbReference>
<evidence type="ECO:0000256" key="5">
    <source>
        <dbReference type="ARBA" id="ARBA00023204"/>
    </source>
</evidence>
<dbReference type="GO" id="GO:0005634">
    <property type="term" value="C:nucleus"/>
    <property type="evidence" value="ECO:0007669"/>
    <property type="project" value="UniProtKB-SubCell"/>
</dbReference>
<keyword evidence="5 7" id="KW-0234">DNA repair</keyword>
<dbReference type="InterPro" id="IPR014854">
    <property type="entry name" value="Nse4_C"/>
</dbReference>
<sequence length="511" mass="57016">MARLNTHRSATPQQTRSSTVDSLYRDPSVAPRRAPSNARTSSYSVLSPTHSQASDKENDNPASREATPRNSKGRGLRSASARMPTPDSGSATGASGNKRRRTGNYSMRELETNGREPDDEALEVHQDDEGQGEAIPTQPEPEEEGDLRFYNPHQDPEQRRWLRATMRDLQRTVDDDRDEIVKPNGRLLHVLQKQDNLFGKVRQTADAALDSRFLVNASELAGRKLNHSMQRSAAVGIDLDQFVSKCIYFMKSGGHVAGQADAPSIPVNDDDENEDPDGLDWALLGRYACFPCNRRPPTTSFLLGPLSVQKRVRATQRKARSQRQPVGPATRPQEIQEGDIQQSENSNLSNLVKGIRGQLEKHLERGMAGVEDELGHIAEDDLTDEDQAAAFRRFRITKAPSGEAAVSLLDFAINPHDFGQTVENLFYVSFLVREGNVKIAKDEHGLPLLLPAEPHGVSDQREKNVQKHQAVFSFDYPTWDMFIQAFDIQQPIIPHREREQQTVGSAGWYTG</sequence>
<evidence type="ECO:0000313" key="11">
    <source>
        <dbReference type="EMBL" id="KAF2845563.1"/>
    </source>
</evidence>
<evidence type="ECO:0000313" key="12">
    <source>
        <dbReference type="Proteomes" id="UP000799423"/>
    </source>
</evidence>
<keyword evidence="6 7" id="KW-0539">Nucleus</keyword>
<evidence type="ECO:0000256" key="2">
    <source>
        <dbReference type="ARBA" id="ARBA00008997"/>
    </source>
</evidence>
<feature type="domain" description="Nse4/EID protein Nse3/MAGE-binding" evidence="10">
    <location>
        <begin position="210"/>
        <end position="266"/>
    </location>
</feature>
<dbReference type="Pfam" id="PF08743">
    <property type="entry name" value="Nse4_C"/>
    <property type="match status" value="1"/>
</dbReference>
<evidence type="ECO:0000256" key="1">
    <source>
        <dbReference type="ARBA" id="ARBA00004123"/>
    </source>
</evidence>
<accession>A0A6A7AR67</accession>
<dbReference type="AlphaFoldDB" id="A0A6A7AR67"/>
<dbReference type="Pfam" id="PF15412">
    <property type="entry name" value="Nse4-Nse3_bdg"/>
    <property type="match status" value="1"/>
</dbReference>
<protein>
    <recommendedName>
        <fullName evidence="7">Non-structural maintenance of chromosomes element 4</fullName>
    </recommendedName>
</protein>